<dbReference type="InterPro" id="IPR027417">
    <property type="entry name" value="P-loop_NTPase"/>
</dbReference>
<reference evidence="2 3" key="1">
    <citation type="submission" date="2024-01" db="EMBL/GenBank/DDBJ databases">
        <title>The genomes of 5 underutilized Papilionoideae crops provide insights into root nodulation and disease resistanc.</title>
        <authorList>
            <person name="Jiang F."/>
        </authorList>
    </citation>
    <scope>NUCLEOTIDE SEQUENCE [LARGE SCALE GENOMIC DNA]</scope>
    <source>
        <strain evidence="2">JINMINGXINNONG_FW02</strain>
        <tissue evidence="2">Leaves</tissue>
    </source>
</reference>
<sequence length="228" mass="25472">MKCMLRHSEKTNLVKQLNVVGVEGDEEIEVGIGLDKGIMDLRDNDGTVLFHVGDSGGFLDGGRREAFIDEEVSPSLCLHTSGHSLTMKKIEHFSIQKVTGDGQFLFHALTYISNNERIVHLKPQPSINKSKSSDVSPESKSKEPSIRPKSRGKCEECGKHLQDEHNRFCSIIAILQCFHWILKTKVPSFSFLFLGIQEWIKRVAKIPVDGKERPSDVYAIELGGTIGK</sequence>
<feature type="region of interest" description="Disordered" evidence="1">
    <location>
        <begin position="123"/>
        <end position="153"/>
    </location>
</feature>
<keyword evidence="3" id="KW-1185">Reference proteome</keyword>
<gene>
    <name evidence="2" type="ORF">VNO80_06912</name>
</gene>
<comment type="caution">
    <text evidence="2">The sequence shown here is derived from an EMBL/GenBank/DDBJ whole genome shotgun (WGS) entry which is preliminary data.</text>
</comment>
<organism evidence="2 3">
    <name type="scientific">Phaseolus coccineus</name>
    <name type="common">Scarlet runner bean</name>
    <name type="synonym">Phaseolus multiflorus</name>
    <dbReference type="NCBI Taxonomy" id="3886"/>
    <lineage>
        <taxon>Eukaryota</taxon>
        <taxon>Viridiplantae</taxon>
        <taxon>Streptophyta</taxon>
        <taxon>Embryophyta</taxon>
        <taxon>Tracheophyta</taxon>
        <taxon>Spermatophyta</taxon>
        <taxon>Magnoliopsida</taxon>
        <taxon>eudicotyledons</taxon>
        <taxon>Gunneridae</taxon>
        <taxon>Pentapetalae</taxon>
        <taxon>rosids</taxon>
        <taxon>fabids</taxon>
        <taxon>Fabales</taxon>
        <taxon>Fabaceae</taxon>
        <taxon>Papilionoideae</taxon>
        <taxon>50 kb inversion clade</taxon>
        <taxon>NPAAA clade</taxon>
        <taxon>indigoferoid/millettioid clade</taxon>
        <taxon>Phaseoleae</taxon>
        <taxon>Phaseolus</taxon>
    </lineage>
</organism>
<dbReference type="Pfam" id="PF04640">
    <property type="entry name" value="PLATZ"/>
    <property type="match status" value="1"/>
</dbReference>
<proteinExistence type="predicted"/>
<evidence type="ECO:0000313" key="3">
    <source>
        <dbReference type="Proteomes" id="UP001374584"/>
    </source>
</evidence>
<feature type="compositionally biased region" description="Basic and acidic residues" evidence="1">
    <location>
        <begin position="137"/>
        <end position="153"/>
    </location>
</feature>
<dbReference type="AlphaFoldDB" id="A0AAN9RJD8"/>
<dbReference type="EMBL" id="JAYMYR010000003">
    <property type="protein sequence ID" value="KAK7373502.1"/>
    <property type="molecule type" value="Genomic_DNA"/>
</dbReference>
<accession>A0AAN9RJD8</accession>
<dbReference type="Gene3D" id="3.40.50.300">
    <property type="entry name" value="P-loop containing nucleotide triphosphate hydrolases"/>
    <property type="match status" value="1"/>
</dbReference>
<protein>
    <submittedName>
        <fullName evidence="2">Uncharacterized protein</fullName>
    </submittedName>
</protein>
<evidence type="ECO:0000313" key="2">
    <source>
        <dbReference type="EMBL" id="KAK7373502.1"/>
    </source>
</evidence>
<dbReference type="InterPro" id="IPR006734">
    <property type="entry name" value="PLATZ"/>
</dbReference>
<evidence type="ECO:0000256" key="1">
    <source>
        <dbReference type="SAM" id="MobiDB-lite"/>
    </source>
</evidence>
<dbReference type="Proteomes" id="UP001374584">
    <property type="component" value="Unassembled WGS sequence"/>
</dbReference>
<name>A0AAN9RJD8_PHACN</name>